<evidence type="ECO:0000256" key="2">
    <source>
        <dbReference type="ARBA" id="ARBA00022490"/>
    </source>
</evidence>
<proteinExistence type="predicted"/>
<keyword evidence="4" id="KW-0677">Repeat</keyword>
<evidence type="ECO:0000256" key="3">
    <source>
        <dbReference type="ARBA" id="ARBA00022574"/>
    </source>
</evidence>
<feature type="transmembrane region" description="Helical" evidence="9">
    <location>
        <begin position="84"/>
        <end position="104"/>
    </location>
</feature>
<evidence type="ECO:0000259" key="10">
    <source>
        <dbReference type="Pfam" id="PF23145"/>
    </source>
</evidence>
<dbReference type="OrthoDB" id="10260567at2759"/>
<name>A0A816CLQ2_9BILA</name>
<keyword evidence="9" id="KW-0472">Membrane</keyword>
<dbReference type="GO" id="GO:0060271">
    <property type="term" value="P:cilium assembly"/>
    <property type="evidence" value="ECO:0007669"/>
    <property type="project" value="TreeGrafter"/>
</dbReference>
<protein>
    <recommendedName>
        <fullName evidence="10">IFT121-like zinc finger domain-containing protein</fullName>
    </recommendedName>
</protein>
<keyword evidence="2" id="KW-0963">Cytoplasm</keyword>
<dbReference type="PANTHER" id="PTHR14920:SF3">
    <property type="entry name" value="WD REPEAT-CONTAINING PROTEIN 35-LIKE PROTEIN"/>
    <property type="match status" value="1"/>
</dbReference>
<keyword evidence="9" id="KW-0812">Transmembrane</keyword>
<evidence type="ECO:0000313" key="13">
    <source>
        <dbReference type="Proteomes" id="UP000663834"/>
    </source>
</evidence>
<dbReference type="GO" id="GO:0030991">
    <property type="term" value="C:intraciliary transport particle A"/>
    <property type="evidence" value="ECO:0007669"/>
    <property type="project" value="TreeGrafter"/>
</dbReference>
<accession>A0A816CLQ2</accession>
<sequence length="256" mass="29613">MKQATQQPLSVHHLDKNSLVLWRKTQPNYAFDWNSYSNEQQEYRIPIIEPLSTIEKPYCFDQKKKSTKSHIIIIENPINDYFKLSLFACLSCFWMLAGIICLHQSIKIRRLLKKRDQQSEDKARLLSNCLHTNLILTYVFGGIIIGVLVMTVLVTFVVGLKGYFKFIFIFAITFHSSQPKDKRPVLSGQCPQCSNRINEWCLNCPSCDWRFPPCIATGRPIIEYGFWICPACKHRALENEMARLDVCPFCHSSVNG</sequence>
<keyword evidence="5" id="KW-0970">Cilium biogenesis/degradation</keyword>
<dbReference type="PANTHER" id="PTHR14920">
    <property type="entry name" value="OSMOTIC AVOIDANCE ABNORMAL PROTEIN 1/WD REPEAT MEMBRANE PROTEIN"/>
    <property type="match status" value="1"/>
</dbReference>
<dbReference type="InterPro" id="IPR056170">
    <property type="entry name" value="Znf_IFT121-like"/>
</dbReference>
<dbReference type="EMBL" id="CAJNOW010013895">
    <property type="protein sequence ID" value="CAF1626673.1"/>
    <property type="molecule type" value="Genomic_DNA"/>
</dbReference>
<organism evidence="11 13">
    <name type="scientific">Rotaria magnacalcarata</name>
    <dbReference type="NCBI Taxonomy" id="392030"/>
    <lineage>
        <taxon>Eukaryota</taxon>
        <taxon>Metazoa</taxon>
        <taxon>Spiralia</taxon>
        <taxon>Gnathifera</taxon>
        <taxon>Rotifera</taxon>
        <taxon>Eurotatoria</taxon>
        <taxon>Bdelloidea</taxon>
        <taxon>Philodinida</taxon>
        <taxon>Philodinidae</taxon>
        <taxon>Rotaria</taxon>
    </lineage>
</organism>
<dbReference type="GO" id="GO:0005929">
    <property type="term" value="C:cilium"/>
    <property type="evidence" value="ECO:0007669"/>
    <property type="project" value="TreeGrafter"/>
</dbReference>
<keyword evidence="3" id="KW-0853">WD repeat</keyword>
<comment type="subcellular location">
    <subcellularLocation>
        <location evidence="1">Cytoplasm</location>
        <location evidence="1">Cytoskeleton</location>
        <location evidence="1">Cilium basal body</location>
    </subcellularLocation>
</comment>
<evidence type="ECO:0000256" key="5">
    <source>
        <dbReference type="ARBA" id="ARBA00022794"/>
    </source>
</evidence>
<evidence type="ECO:0000256" key="1">
    <source>
        <dbReference type="ARBA" id="ARBA00004120"/>
    </source>
</evidence>
<evidence type="ECO:0000256" key="9">
    <source>
        <dbReference type="SAM" id="Phobius"/>
    </source>
</evidence>
<dbReference type="Proteomes" id="UP000663834">
    <property type="component" value="Unassembled WGS sequence"/>
</dbReference>
<keyword evidence="6" id="KW-0969">Cilium</keyword>
<evidence type="ECO:0000256" key="4">
    <source>
        <dbReference type="ARBA" id="ARBA00022737"/>
    </source>
</evidence>
<evidence type="ECO:0000313" key="11">
    <source>
        <dbReference type="EMBL" id="CAF1626673.1"/>
    </source>
</evidence>
<keyword evidence="8" id="KW-0966">Cell projection</keyword>
<reference evidence="11" key="1">
    <citation type="submission" date="2021-02" db="EMBL/GenBank/DDBJ databases">
        <authorList>
            <person name="Nowell W R."/>
        </authorList>
    </citation>
    <scope>NUCLEOTIDE SEQUENCE</scope>
</reference>
<dbReference type="InterPro" id="IPR040379">
    <property type="entry name" value="WDR19/dyf-2"/>
</dbReference>
<keyword evidence="7" id="KW-0206">Cytoskeleton</keyword>
<evidence type="ECO:0000256" key="8">
    <source>
        <dbReference type="ARBA" id="ARBA00023273"/>
    </source>
</evidence>
<evidence type="ECO:0000256" key="6">
    <source>
        <dbReference type="ARBA" id="ARBA00023069"/>
    </source>
</evidence>
<dbReference type="Proteomes" id="UP000663824">
    <property type="component" value="Unassembled WGS sequence"/>
</dbReference>
<dbReference type="AlphaFoldDB" id="A0A816CLQ2"/>
<evidence type="ECO:0000256" key="7">
    <source>
        <dbReference type="ARBA" id="ARBA00023212"/>
    </source>
</evidence>
<feature type="domain" description="IFT121-like zinc finger" evidence="10">
    <location>
        <begin position="212"/>
        <end position="254"/>
    </location>
</feature>
<keyword evidence="9" id="KW-1133">Transmembrane helix</keyword>
<dbReference type="Pfam" id="PF23145">
    <property type="entry name" value="Zf_2nd_IFT121"/>
    <property type="match status" value="1"/>
</dbReference>
<dbReference type="EMBL" id="CAJNRE010009570">
    <property type="protein sequence ID" value="CAF2083182.1"/>
    <property type="molecule type" value="Genomic_DNA"/>
</dbReference>
<gene>
    <name evidence="11" type="ORF">KQP761_LOCUS25475</name>
    <name evidence="12" type="ORF">MBJ925_LOCUS19047</name>
</gene>
<comment type="caution">
    <text evidence="11">The sequence shown here is derived from an EMBL/GenBank/DDBJ whole genome shotgun (WGS) entry which is preliminary data.</text>
</comment>
<dbReference type="GO" id="GO:0035721">
    <property type="term" value="P:intraciliary retrograde transport"/>
    <property type="evidence" value="ECO:0007669"/>
    <property type="project" value="InterPro"/>
</dbReference>
<evidence type="ECO:0000313" key="12">
    <source>
        <dbReference type="EMBL" id="CAF2083182.1"/>
    </source>
</evidence>